<keyword evidence="3" id="KW-0949">S-adenosyl-L-methionine</keyword>
<accession>A0AAN7YUV9</accession>
<comment type="caution">
    <text evidence="5">The sequence shown here is derived from an EMBL/GenBank/DDBJ whole genome shotgun (WGS) entry which is preliminary data.</text>
</comment>
<dbReference type="Proteomes" id="UP001305414">
    <property type="component" value="Unassembled WGS sequence"/>
</dbReference>
<organism evidence="5 6">
    <name type="scientific">Xylaria bambusicola</name>
    <dbReference type="NCBI Taxonomy" id="326684"/>
    <lineage>
        <taxon>Eukaryota</taxon>
        <taxon>Fungi</taxon>
        <taxon>Dikarya</taxon>
        <taxon>Ascomycota</taxon>
        <taxon>Pezizomycotina</taxon>
        <taxon>Sordariomycetes</taxon>
        <taxon>Xylariomycetidae</taxon>
        <taxon>Xylariales</taxon>
        <taxon>Xylariaceae</taxon>
        <taxon>Xylaria</taxon>
    </lineage>
</organism>
<keyword evidence="2" id="KW-0808">Transferase</keyword>
<feature type="domain" description="O-methyltransferase dimerisation" evidence="4">
    <location>
        <begin position="72"/>
        <end position="125"/>
    </location>
</feature>
<evidence type="ECO:0000256" key="2">
    <source>
        <dbReference type="ARBA" id="ARBA00022679"/>
    </source>
</evidence>
<protein>
    <recommendedName>
        <fullName evidence="4">O-methyltransferase dimerisation domain-containing protein</fullName>
    </recommendedName>
</protein>
<dbReference type="InterPro" id="IPR036390">
    <property type="entry name" value="WH_DNA-bd_sf"/>
</dbReference>
<dbReference type="InterPro" id="IPR029063">
    <property type="entry name" value="SAM-dependent_MTases_sf"/>
</dbReference>
<dbReference type="InterPro" id="IPR036388">
    <property type="entry name" value="WH-like_DNA-bd_sf"/>
</dbReference>
<dbReference type="Pfam" id="PF08100">
    <property type="entry name" value="Dimerisation"/>
    <property type="match status" value="1"/>
</dbReference>
<evidence type="ECO:0000256" key="3">
    <source>
        <dbReference type="ARBA" id="ARBA00022691"/>
    </source>
</evidence>
<dbReference type="PANTHER" id="PTHR43712:SF2">
    <property type="entry name" value="O-METHYLTRANSFERASE CICE"/>
    <property type="match status" value="1"/>
</dbReference>
<dbReference type="SUPFAM" id="SSF53335">
    <property type="entry name" value="S-adenosyl-L-methionine-dependent methyltransferases"/>
    <property type="match status" value="1"/>
</dbReference>
<dbReference type="InterPro" id="IPR016461">
    <property type="entry name" value="COMT-like"/>
</dbReference>
<gene>
    <name evidence="5" type="ORF">RRF57_001356</name>
</gene>
<dbReference type="Gene3D" id="3.40.50.150">
    <property type="entry name" value="Vaccinia Virus protein VP39"/>
    <property type="match status" value="1"/>
</dbReference>
<reference evidence="5 6" key="1">
    <citation type="submission" date="2023-10" db="EMBL/GenBank/DDBJ databases">
        <title>Draft genome sequence of Xylaria bambusicola isolate GMP-LS, the root and basal stem rot pathogen of sugarcane in Indonesia.</title>
        <authorList>
            <person name="Selvaraj P."/>
            <person name="Muralishankar V."/>
            <person name="Muruganantham S."/>
            <person name="Sp S."/>
            <person name="Haryani S."/>
            <person name="Lau K.J.X."/>
            <person name="Naqvi N.I."/>
        </authorList>
    </citation>
    <scope>NUCLEOTIDE SEQUENCE [LARGE SCALE GENOMIC DNA]</scope>
    <source>
        <strain evidence="5">GMP-LS</strain>
    </source>
</reference>
<dbReference type="InterPro" id="IPR012967">
    <property type="entry name" value="COMT_dimerisation"/>
</dbReference>
<dbReference type="AlphaFoldDB" id="A0AAN7YUV9"/>
<dbReference type="PROSITE" id="PS51683">
    <property type="entry name" value="SAM_OMT_II"/>
    <property type="match status" value="1"/>
</dbReference>
<evidence type="ECO:0000256" key="1">
    <source>
        <dbReference type="ARBA" id="ARBA00022603"/>
    </source>
</evidence>
<evidence type="ECO:0000259" key="4">
    <source>
        <dbReference type="Pfam" id="PF08100"/>
    </source>
</evidence>
<keyword evidence="6" id="KW-1185">Reference proteome</keyword>
<dbReference type="EMBL" id="JAWHQM010000002">
    <property type="protein sequence ID" value="KAK5625640.1"/>
    <property type="molecule type" value="Genomic_DNA"/>
</dbReference>
<proteinExistence type="predicted"/>
<evidence type="ECO:0000313" key="5">
    <source>
        <dbReference type="EMBL" id="KAK5625640.1"/>
    </source>
</evidence>
<evidence type="ECO:0000313" key="6">
    <source>
        <dbReference type="Proteomes" id="UP001305414"/>
    </source>
</evidence>
<dbReference type="Gene3D" id="1.10.10.10">
    <property type="entry name" value="Winged helix-like DNA-binding domain superfamily/Winged helix DNA-binding domain"/>
    <property type="match status" value="1"/>
</dbReference>
<keyword evidence="1" id="KW-0489">Methyltransferase</keyword>
<dbReference type="GO" id="GO:0032259">
    <property type="term" value="P:methylation"/>
    <property type="evidence" value="ECO:0007669"/>
    <property type="project" value="UniProtKB-KW"/>
</dbReference>
<dbReference type="GO" id="GO:0008168">
    <property type="term" value="F:methyltransferase activity"/>
    <property type="evidence" value="ECO:0007669"/>
    <property type="project" value="UniProtKB-KW"/>
</dbReference>
<dbReference type="PANTHER" id="PTHR43712">
    <property type="entry name" value="PUTATIVE (AFU_ORTHOLOGUE AFUA_4G14580)-RELATED"/>
    <property type="match status" value="1"/>
</dbReference>
<name>A0AAN7YUV9_9PEZI</name>
<dbReference type="SUPFAM" id="SSF46785">
    <property type="entry name" value="Winged helix' DNA-binding domain"/>
    <property type="match status" value="1"/>
</dbReference>
<sequence>MKSYCNSSERFPDSRASEPIKMEEALSKIELLAKQSDELGRQDIMTSLHRLAYSLERPENTRDRYGFLHLQTAIVKVGFDLRLFKKLTESEKPLSVDEIGLKVGAQRDLMSRILRHLAAFNAVDELKAQRRREFVTVSQLVLTECYNTRFGTASPQFQKIPVLLQKNGYMNPIDETHTAFHEAYKTSINPFAWFENEPVLLHHFNQYMATRTRPDQSWLQVYPVREEVTDCPPTRPLYVNIGGGVGHQCAQFKAMYAELPGRVILQDLPHSIAQALPTSGVENMIHDFFEPQPIKSY</sequence>